<dbReference type="EMBL" id="JACGCM010000215">
    <property type="protein sequence ID" value="KAF6175118.1"/>
    <property type="molecule type" value="Genomic_DNA"/>
</dbReference>
<sequence>GLYGYEGTPLAVVRFFLQKWVSLSVPSLSHAWYLGEWRSLQDMFGDRRLLGDRYLDQLRGKGWVDSEQFFIDHISYNLYWARVSTPYILPDYSRIIKANVIGPRVVKGQIISPRFKHSMPQETQFTQEDMDTSTDPT</sequence>
<dbReference type="AlphaFoldDB" id="A0A7J7P7F1"/>
<accession>A0A7J7P7F1</accession>
<protein>
    <submittedName>
        <fullName evidence="1">Uncharacterized protein</fullName>
    </submittedName>
</protein>
<dbReference type="Proteomes" id="UP000541444">
    <property type="component" value="Unassembled WGS sequence"/>
</dbReference>
<evidence type="ECO:0000313" key="2">
    <source>
        <dbReference type="Proteomes" id="UP000541444"/>
    </source>
</evidence>
<keyword evidence="2" id="KW-1185">Reference proteome</keyword>
<organism evidence="1 2">
    <name type="scientific">Kingdonia uniflora</name>
    <dbReference type="NCBI Taxonomy" id="39325"/>
    <lineage>
        <taxon>Eukaryota</taxon>
        <taxon>Viridiplantae</taxon>
        <taxon>Streptophyta</taxon>
        <taxon>Embryophyta</taxon>
        <taxon>Tracheophyta</taxon>
        <taxon>Spermatophyta</taxon>
        <taxon>Magnoliopsida</taxon>
        <taxon>Ranunculales</taxon>
        <taxon>Circaeasteraceae</taxon>
        <taxon>Kingdonia</taxon>
    </lineage>
</organism>
<evidence type="ECO:0000313" key="1">
    <source>
        <dbReference type="EMBL" id="KAF6175118.1"/>
    </source>
</evidence>
<proteinExistence type="predicted"/>
<gene>
    <name evidence="1" type="ORF">GIB67_022799</name>
</gene>
<comment type="caution">
    <text evidence="1">The sequence shown here is derived from an EMBL/GenBank/DDBJ whole genome shotgun (WGS) entry which is preliminary data.</text>
</comment>
<reference evidence="1 2" key="1">
    <citation type="journal article" date="2020" name="IScience">
        <title>Genome Sequencing of the Endangered Kingdonia uniflora (Circaeasteraceae, Ranunculales) Reveals Potential Mechanisms of Evolutionary Specialization.</title>
        <authorList>
            <person name="Sun Y."/>
            <person name="Deng T."/>
            <person name="Zhang A."/>
            <person name="Moore M.J."/>
            <person name="Landis J.B."/>
            <person name="Lin N."/>
            <person name="Zhang H."/>
            <person name="Zhang X."/>
            <person name="Huang J."/>
            <person name="Zhang X."/>
            <person name="Sun H."/>
            <person name="Wang H."/>
        </authorList>
    </citation>
    <scope>NUCLEOTIDE SEQUENCE [LARGE SCALE GENOMIC DNA]</scope>
    <source>
        <strain evidence="1">TB1705</strain>
        <tissue evidence="1">Leaf</tissue>
    </source>
</reference>
<feature type="non-terminal residue" evidence="1">
    <location>
        <position position="137"/>
    </location>
</feature>
<dbReference type="OrthoDB" id="1660156at2759"/>
<name>A0A7J7P7F1_9MAGN</name>